<dbReference type="RefSeq" id="WP_015851255.1">
    <property type="nucleotide sequence ID" value="NC_012881.1"/>
</dbReference>
<keyword evidence="1" id="KW-0812">Transmembrane</keyword>
<keyword evidence="3" id="KW-1185">Reference proteome</keyword>
<dbReference type="STRING" id="526222.Desal_1375"/>
<sequence length="53" mass="6207">MEAHNLQEYYTFTKGIMYLLMGGALVGVTMFWQFLMGGKAYRDENKKNYGDHH</sequence>
<proteinExistence type="predicted"/>
<feature type="transmembrane region" description="Helical" evidence="1">
    <location>
        <begin position="16"/>
        <end position="37"/>
    </location>
</feature>
<reference evidence="2 3" key="1">
    <citation type="submission" date="2009-06" db="EMBL/GenBank/DDBJ databases">
        <title>Complete sequence of Desulfovibrio salexigens DSM 2638.</title>
        <authorList>
            <consortium name="US DOE Joint Genome Institute"/>
            <person name="Lucas S."/>
            <person name="Copeland A."/>
            <person name="Lapidus A."/>
            <person name="Glavina del Rio T."/>
            <person name="Tice H."/>
            <person name="Bruce D."/>
            <person name="Goodwin L."/>
            <person name="Pitluck S."/>
            <person name="Munk A.C."/>
            <person name="Brettin T."/>
            <person name="Detter J.C."/>
            <person name="Han C."/>
            <person name="Tapia R."/>
            <person name="Larimer F."/>
            <person name="Land M."/>
            <person name="Hauser L."/>
            <person name="Kyrpides N."/>
            <person name="Anderson I."/>
            <person name="Wall J.D."/>
            <person name="Arkin A.P."/>
            <person name="Dehal P."/>
            <person name="Chivian D."/>
            <person name="Giles B."/>
            <person name="Hazen T.C."/>
        </authorList>
    </citation>
    <scope>NUCLEOTIDE SEQUENCE [LARGE SCALE GENOMIC DNA]</scope>
    <source>
        <strain evidence="3">ATCC 14822 / DSM 2638 / NCIMB 8403 / VKM B-1763</strain>
    </source>
</reference>
<dbReference type="KEGG" id="dsa:Desal_1375"/>
<dbReference type="AlphaFoldDB" id="C6BRJ7"/>
<organism evidence="2 3">
    <name type="scientific">Maridesulfovibrio salexigens (strain ATCC 14822 / DSM 2638 / NCIMB 8403 / VKM B-1763)</name>
    <name type="common">Desulfovibrio salexigens</name>
    <dbReference type="NCBI Taxonomy" id="526222"/>
    <lineage>
        <taxon>Bacteria</taxon>
        <taxon>Pseudomonadati</taxon>
        <taxon>Thermodesulfobacteriota</taxon>
        <taxon>Desulfovibrionia</taxon>
        <taxon>Desulfovibrionales</taxon>
        <taxon>Desulfovibrionaceae</taxon>
        <taxon>Maridesulfovibrio</taxon>
    </lineage>
</organism>
<protein>
    <submittedName>
        <fullName evidence="2">Hmc operon protein 4</fullName>
    </submittedName>
</protein>
<gene>
    <name evidence="2" type="ordered locus">Desal_1375</name>
</gene>
<evidence type="ECO:0000313" key="3">
    <source>
        <dbReference type="Proteomes" id="UP000002601"/>
    </source>
</evidence>
<dbReference type="NCBIfam" id="NF045712">
    <property type="entry name" value="sulf_resp_HmcD"/>
    <property type="match status" value="1"/>
</dbReference>
<dbReference type="OrthoDB" id="5460179at2"/>
<dbReference type="InterPro" id="IPR054911">
    <property type="entry name" value="sulf_resp_HmcD"/>
</dbReference>
<name>C6BRJ7_MARSD</name>
<dbReference type="Proteomes" id="UP000002601">
    <property type="component" value="Chromosome"/>
</dbReference>
<accession>C6BRJ7</accession>
<dbReference type="HOGENOM" id="CLU_213739_0_0_7"/>
<keyword evidence="1" id="KW-0472">Membrane</keyword>
<dbReference type="EMBL" id="CP001649">
    <property type="protein sequence ID" value="ACS79437.1"/>
    <property type="molecule type" value="Genomic_DNA"/>
</dbReference>
<evidence type="ECO:0000256" key="1">
    <source>
        <dbReference type="SAM" id="Phobius"/>
    </source>
</evidence>
<keyword evidence="1" id="KW-1133">Transmembrane helix</keyword>
<evidence type="ECO:0000313" key="2">
    <source>
        <dbReference type="EMBL" id="ACS79437.1"/>
    </source>
</evidence>
<dbReference type="eggNOG" id="ENOG5031JM8">
    <property type="taxonomic scope" value="Bacteria"/>
</dbReference>